<evidence type="ECO:0000313" key="1">
    <source>
        <dbReference type="EMBL" id="WVZ70123.1"/>
    </source>
</evidence>
<proteinExistence type="predicted"/>
<accession>A0AAQ3WQ23</accession>
<keyword evidence="2" id="KW-1185">Reference proteome</keyword>
<reference evidence="1 2" key="1">
    <citation type="submission" date="2024-02" db="EMBL/GenBank/DDBJ databases">
        <title>High-quality chromosome-scale genome assembly of Pensacola bahiagrass (Paspalum notatum Flugge var. saurae).</title>
        <authorList>
            <person name="Vega J.M."/>
            <person name="Podio M."/>
            <person name="Orjuela J."/>
            <person name="Siena L.A."/>
            <person name="Pessino S.C."/>
            <person name="Combes M.C."/>
            <person name="Mariac C."/>
            <person name="Albertini E."/>
            <person name="Pupilli F."/>
            <person name="Ortiz J.P.A."/>
            <person name="Leblanc O."/>
        </authorList>
    </citation>
    <scope>NUCLEOTIDE SEQUENCE [LARGE SCALE GENOMIC DNA]</scope>
    <source>
        <strain evidence="1">R1</strain>
        <tissue evidence="1">Leaf</tissue>
    </source>
</reference>
<name>A0AAQ3WQ23_PASNO</name>
<organism evidence="1 2">
    <name type="scientific">Paspalum notatum var. saurae</name>
    <dbReference type="NCBI Taxonomy" id="547442"/>
    <lineage>
        <taxon>Eukaryota</taxon>
        <taxon>Viridiplantae</taxon>
        <taxon>Streptophyta</taxon>
        <taxon>Embryophyta</taxon>
        <taxon>Tracheophyta</taxon>
        <taxon>Spermatophyta</taxon>
        <taxon>Magnoliopsida</taxon>
        <taxon>Liliopsida</taxon>
        <taxon>Poales</taxon>
        <taxon>Poaceae</taxon>
        <taxon>PACMAD clade</taxon>
        <taxon>Panicoideae</taxon>
        <taxon>Andropogonodae</taxon>
        <taxon>Paspaleae</taxon>
        <taxon>Paspalinae</taxon>
        <taxon>Paspalum</taxon>
    </lineage>
</organism>
<evidence type="ECO:0000313" key="2">
    <source>
        <dbReference type="Proteomes" id="UP001341281"/>
    </source>
</evidence>
<dbReference type="Proteomes" id="UP001341281">
    <property type="component" value="Chromosome 04"/>
</dbReference>
<gene>
    <name evidence="1" type="ORF">U9M48_018817</name>
</gene>
<dbReference type="EMBL" id="CP144748">
    <property type="protein sequence ID" value="WVZ70123.1"/>
    <property type="molecule type" value="Genomic_DNA"/>
</dbReference>
<dbReference type="AlphaFoldDB" id="A0AAQ3WQ23"/>
<protein>
    <submittedName>
        <fullName evidence="1">Uncharacterized protein</fullName>
    </submittedName>
</protein>
<sequence>MTTAVSTAEAANLAPSPKRSICYLGVRIRAVAAARGRWRSGGSAPRYGPLRASLAAAMPVLAGAGGAGGAPTLRLRLASESASLSLFGSVRRRGAVGGGWSWRKLCTTYCGCRR</sequence>